<organism evidence="3 4">
    <name type="scientific">Streptomyces phaeoluteigriseus</name>
    <dbReference type="NCBI Taxonomy" id="114686"/>
    <lineage>
        <taxon>Bacteria</taxon>
        <taxon>Bacillati</taxon>
        <taxon>Actinomycetota</taxon>
        <taxon>Actinomycetes</taxon>
        <taxon>Kitasatosporales</taxon>
        <taxon>Streptomycetaceae</taxon>
        <taxon>Streptomyces</taxon>
        <taxon>Streptomyces aurantiacus group</taxon>
    </lineage>
</organism>
<sequence>MSLRSALTRFAIAGAAGALATAAAVTPATASQGGLGSPDRQAPRLYKGVVTASQLLLRSAPNRGGKVVRVAFRNDIVTVYCRTTGQKVDGNSQWYLLTDGAWAYGSARYIRDLGPTPRRC</sequence>
<keyword evidence="1" id="KW-0732">Signal</keyword>
<dbReference type="Pfam" id="PF08239">
    <property type="entry name" value="SH3_3"/>
    <property type="match status" value="1"/>
</dbReference>
<dbReference type="STRING" id="114686.BM536_035215"/>
<accession>A0A1V6MIF1</accession>
<reference evidence="4" key="1">
    <citation type="submission" date="2016-11" db="EMBL/GenBank/DDBJ databases">
        <authorList>
            <person name="Schniete J.K."/>
            <person name="Salih T."/>
            <person name="Algora Gallardo L."/>
            <person name="Martinez Fernandez S."/>
            <person name="Herron P.R."/>
        </authorList>
    </citation>
    <scope>NUCLEOTIDE SEQUENCE [LARGE SCALE GENOMIC DNA]</scope>
    <source>
        <strain evidence="4">DSM 41896</strain>
    </source>
</reference>
<dbReference type="AlphaFoldDB" id="A0A1V6MIF1"/>
<evidence type="ECO:0000313" key="4">
    <source>
        <dbReference type="Proteomes" id="UP000184286"/>
    </source>
</evidence>
<protein>
    <submittedName>
        <fullName evidence="3">SH3 domain-containing protein</fullName>
    </submittedName>
</protein>
<name>A0A1V6MIF1_9ACTN</name>
<dbReference type="InterPro" id="IPR003646">
    <property type="entry name" value="SH3-like_bac-type"/>
</dbReference>
<dbReference type="OrthoDB" id="3482365at2"/>
<evidence type="ECO:0000313" key="3">
    <source>
        <dbReference type="EMBL" id="OQD52251.1"/>
    </source>
</evidence>
<dbReference type="Proteomes" id="UP000184286">
    <property type="component" value="Unassembled WGS sequence"/>
</dbReference>
<dbReference type="Gene3D" id="2.30.30.40">
    <property type="entry name" value="SH3 Domains"/>
    <property type="match status" value="1"/>
</dbReference>
<proteinExistence type="predicted"/>
<dbReference type="RefSeq" id="WP_073499944.1">
    <property type="nucleotide sequence ID" value="NZ_MPOH02000020.1"/>
</dbReference>
<feature type="chain" id="PRO_5013229416" evidence="1">
    <location>
        <begin position="31"/>
        <end position="120"/>
    </location>
</feature>
<dbReference type="EMBL" id="MPOH02000020">
    <property type="protein sequence ID" value="OQD52251.1"/>
    <property type="molecule type" value="Genomic_DNA"/>
</dbReference>
<comment type="caution">
    <text evidence="3">The sequence shown here is derived from an EMBL/GenBank/DDBJ whole genome shotgun (WGS) entry which is preliminary data.</text>
</comment>
<gene>
    <name evidence="3" type="ORF">BM536_035215</name>
</gene>
<feature type="domain" description="SH3b" evidence="2">
    <location>
        <begin position="57"/>
        <end position="110"/>
    </location>
</feature>
<reference evidence="3 4" key="2">
    <citation type="submission" date="2017-02" db="EMBL/GenBank/DDBJ databases">
        <title>Draft genome sequence of Streptomyces phaeoluteigriseus type strain DSM41896.</title>
        <authorList>
            <person name="Salih T.S."/>
            <person name="Algora Gallardo L."/>
            <person name="Melo Santos T."/>
            <person name="Filgueira Martinez S."/>
            <person name="Herron P.R."/>
        </authorList>
    </citation>
    <scope>NUCLEOTIDE SEQUENCE [LARGE SCALE GENOMIC DNA]</scope>
    <source>
        <strain evidence="3 4">DSM 41896</strain>
    </source>
</reference>
<evidence type="ECO:0000259" key="2">
    <source>
        <dbReference type="Pfam" id="PF08239"/>
    </source>
</evidence>
<feature type="signal peptide" evidence="1">
    <location>
        <begin position="1"/>
        <end position="30"/>
    </location>
</feature>
<evidence type="ECO:0000256" key="1">
    <source>
        <dbReference type="SAM" id="SignalP"/>
    </source>
</evidence>